<gene>
    <name evidence="1" type="ORF">EYF80_056186</name>
</gene>
<dbReference type="Proteomes" id="UP000314294">
    <property type="component" value="Unassembled WGS sequence"/>
</dbReference>
<protein>
    <submittedName>
        <fullName evidence="1">Uncharacterized protein</fullName>
    </submittedName>
</protein>
<dbReference type="EMBL" id="SRLO01002172">
    <property type="protein sequence ID" value="TNN33650.1"/>
    <property type="molecule type" value="Genomic_DNA"/>
</dbReference>
<name>A0A4Z2EYI4_9TELE</name>
<comment type="caution">
    <text evidence="1">The sequence shown here is derived from an EMBL/GenBank/DDBJ whole genome shotgun (WGS) entry which is preliminary data.</text>
</comment>
<sequence length="86" mass="9392">MNCIGCELYRLKPGSHSKTKRKIQDEFHHVTGHALMGVFLSGGDDFAGGGFTFHNSPQFISQIEYNSSNMAGPPSQPGSFTFIVQV</sequence>
<evidence type="ECO:0000313" key="1">
    <source>
        <dbReference type="EMBL" id="TNN33650.1"/>
    </source>
</evidence>
<reference evidence="1 2" key="1">
    <citation type="submission" date="2019-03" db="EMBL/GenBank/DDBJ databases">
        <title>First draft genome of Liparis tanakae, snailfish: a comprehensive survey of snailfish specific genes.</title>
        <authorList>
            <person name="Kim W."/>
            <person name="Song I."/>
            <person name="Jeong J.-H."/>
            <person name="Kim D."/>
            <person name="Kim S."/>
            <person name="Ryu S."/>
            <person name="Song J.Y."/>
            <person name="Lee S.K."/>
        </authorList>
    </citation>
    <scope>NUCLEOTIDE SEQUENCE [LARGE SCALE GENOMIC DNA]</scope>
    <source>
        <tissue evidence="1">Muscle</tissue>
    </source>
</reference>
<dbReference type="AlphaFoldDB" id="A0A4Z2EYI4"/>
<keyword evidence="2" id="KW-1185">Reference proteome</keyword>
<accession>A0A4Z2EYI4</accession>
<proteinExistence type="predicted"/>
<evidence type="ECO:0000313" key="2">
    <source>
        <dbReference type="Proteomes" id="UP000314294"/>
    </source>
</evidence>
<organism evidence="1 2">
    <name type="scientific">Liparis tanakae</name>
    <name type="common">Tanaka's snailfish</name>
    <dbReference type="NCBI Taxonomy" id="230148"/>
    <lineage>
        <taxon>Eukaryota</taxon>
        <taxon>Metazoa</taxon>
        <taxon>Chordata</taxon>
        <taxon>Craniata</taxon>
        <taxon>Vertebrata</taxon>
        <taxon>Euteleostomi</taxon>
        <taxon>Actinopterygii</taxon>
        <taxon>Neopterygii</taxon>
        <taxon>Teleostei</taxon>
        <taxon>Neoteleostei</taxon>
        <taxon>Acanthomorphata</taxon>
        <taxon>Eupercaria</taxon>
        <taxon>Perciformes</taxon>
        <taxon>Cottioidei</taxon>
        <taxon>Cottales</taxon>
        <taxon>Liparidae</taxon>
        <taxon>Liparis</taxon>
    </lineage>
</organism>